<dbReference type="CDD" id="cd16148">
    <property type="entry name" value="sulfatase_like"/>
    <property type="match status" value="1"/>
</dbReference>
<dbReference type="GO" id="GO:0046872">
    <property type="term" value="F:metal ion binding"/>
    <property type="evidence" value="ECO:0007669"/>
    <property type="project" value="UniProtKB-KW"/>
</dbReference>
<dbReference type="InterPro" id="IPR000917">
    <property type="entry name" value="Sulfatase_N"/>
</dbReference>
<organism evidence="4 5">
    <name type="scientific">Eiseniibacteriota bacterium</name>
    <dbReference type="NCBI Taxonomy" id="2212470"/>
    <lineage>
        <taxon>Bacteria</taxon>
        <taxon>Candidatus Eiseniibacteriota</taxon>
    </lineage>
</organism>
<dbReference type="InterPro" id="IPR017850">
    <property type="entry name" value="Alkaline_phosphatase_core_sf"/>
</dbReference>
<evidence type="ECO:0000259" key="3">
    <source>
        <dbReference type="Pfam" id="PF00884"/>
    </source>
</evidence>
<gene>
    <name evidence="4" type="ORF">KJ970_07385</name>
</gene>
<dbReference type="GO" id="GO:0005737">
    <property type="term" value="C:cytoplasm"/>
    <property type="evidence" value="ECO:0007669"/>
    <property type="project" value="TreeGrafter"/>
</dbReference>
<evidence type="ECO:0000256" key="1">
    <source>
        <dbReference type="ARBA" id="ARBA00022723"/>
    </source>
</evidence>
<dbReference type="Pfam" id="PF00884">
    <property type="entry name" value="Sulfatase"/>
    <property type="match status" value="1"/>
</dbReference>
<evidence type="ECO:0000256" key="2">
    <source>
        <dbReference type="ARBA" id="ARBA00022801"/>
    </source>
</evidence>
<dbReference type="SUPFAM" id="SSF53649">
    <property type="entry name" value="Alkaline phosphatase-like"/>
    <property type="match status" value="1"/>
</dbReference>
<evidence type="ECO:0000313" key="5">
    <source>
        <dbReference type="Proteomes" id="UP000777784"/>
    </source>
</evidence>
<evidence type="ECO:0000313" key="4">
    <source>
        <dbReference type="EMBL" id="MBU2690736.1"/>
    </source>
</evidence>
<dbReference type="Proteomes" id="UP000777784">
    <property type="component" value="Unassembled WGS sequence"/>
</dbReference>
<keyword evidence="1" id="KW-0479">Metal-binding</keyword>
<sequence>MRKKILPTLFITLALAVGGWGLACQMGRGTPPQINVLLITLDTTRADYLGIYGHDKPTSPNIDKLAEEAAVFDCAIAQAAVTPVSHASILTGLNPYNHRLRVLHGLTENVLEEDQTTLADFWKNAGGQASAFVSAFPVSASFGLDQGFDPFDQTFPQADGEGVVTQAGSINTGKSQRRADATTDAALDWLQNGMTPDKPFFMWVHYFDPHDTLVLPPQDQLDGMLDGPFKAASEERKDILRAIYNCEIHYMDEQIGRLFDAFKNKKCWETTMIVVVADHGEGLGDHNWWSHGLLYAEQIRVPLLIKIPGALGGKRIPSLVRTIDLMPTILQAAGIEEERWPAMDGESLIPTMQSGHTPSALTAYSESVNIMNYGRPDIMNIWDRKDDKLYCLTTATGKLIYHQLKPEKSEFYNLINDPHELANLIGQDSQERDALTRTLQAMNIFSEHMPGMTATDLERARRLKGLGYIE</sequence>
<accession>A0A948RVH8</accession>
<dbReference type="AlphaFoldDB" id="A0A948RVH8"/>
<dbReference type="PANTHER" id="PTHR45953">
    <property type="entry name" value="IDURONATE 2-SULFATASE"/>
    <property type="match status" value="1"/>
</dbReference>
<name>A0A948RVH8_UNCEI</name>
<dbReference type="Gene3D" id="3.40.720.10">
    <property type="entry name" value="Alkaline Phosphatase, subunit A"/>
    <property type="match status" value="2"/>
</dbReference>
<dbReference type="GO" id="GO:0008484">
    <property type="term" value="F:sulfuric ester hydrolase activity"/>
    <property type="evidence" value="ECO:0007669"/>
    <property type="project" value="TreeGrafter"/>
</dbReference>
<dbReference type="PROSITE" id="PS51257">
    <property type="entry name" value="PROKAR_LIPOPROTEIN"/>
    <property type="match status" value="1"/>
</dbReference>
<feature type="domain" description="Sulfatase N-terminal" evidence="3">
    <location>
        <begin position="35"/>
        <end position="335"/>
    </location>
</feature>
<keyword evidence="2 4" id="KW-0378">Hydrolase</keyword>
<dbReference type="PANTHER" id="PTHR45953:SF1">
    <property type="entry name" value="IDURONATE 2-SULFATASE"/>
    <property type="match status" value="1"/>
</dbReference>
<comment type="caution">
    <text evidence="4">The sequence shown here is derived from an EMBL/GenBank/DDBJ whole genome shotgun (WGS) entry which is preliminary data.</text>
</comment>
<protein>
    <submittedName>
        <fullName evidence="4">Sulfatase-like hydrolase/transferase</fullName>
    </submittedName>
</protein>
<proteinExistence type="predicted"/>
<dbReference type="EMBL" id="JAHJDP010000035">
    <property type="protein sequence ID" value="MBU2690736.1"/>
    <property type="molecule type" value="Genomic_DNA"/>
</dbReference>
<reference evidence="4" key="1">
    <citation type="submission" date="2021-05" db="EMBL/GenBank/DDBJ databases">
        <title>Energy efficiency and biological interactions define the core microbiome of deep oligotrophic groundwater.</title>
        <authorList>
            <person name="Mehrshad M."/>
            <person name="Lopez-Fernandez M."/>
            <person name="Bell E."/>
            <person name="Bernier-Latmani R."/>
            <person name="Bertilsson S."/>
            <person name="Dopson M."/>
        </authorList>
    </citation>
    <scope>NUCLEOTIDE SEQUENCE</scope>
    <source>
        <strain evidence="4">Modern_marine.mb.64</strain>
    </source>
</reference>